<dbReference type="InterPro" id="IPR036565">
    <property type="entry name" value="Mur-like_cat_sf"/>
</dbReference>
<gene>
    <name evidence="1" type="ORF">L1F29_06980</name>
</gene>
<sequence length="267" mass="29588">MAAHSTTVQDARMEKLMEMLDLPNRRLKVIRVSGSEGAAAVSEALRTILQHSQYGVGVYSYAPDKALSSITYNGNVMPQDTADEVEQQVRAVAGTVAELGFGSLTEEEITAAVAIVYFARKACPYAVIWETGDGEGWEPGGVLIPVLSVIMENKERNSEWNHSAVRSYVPIISGIKSAEAIEDIDAMAARLQSSHYAADRDFRYRSALSFSNDLLINFEGPYRTLEKVRIRSGRDNDRLATSVAIMTAELLRQRYGALIEDDWHQLR</sequence>
<keyword evidence="2" id="KW-1185">Reference proteome</keyword>
<reference evidence="1" key="1">
    <citation type="submission" date="2022-01" db="EMBL/GenBank/DDBJ databases">
        <title>Paenibacillus spongiae sp. nov., isolated from marine sponge.</title>
        <authorList>
            <person name="Li Z."/>
            <person name="Zhang M."/>
        </authorList>
    </citation>
    <scope>NUCLEOTIDE SEQUENCE</scope>
    <source>
        <strain evidence="1">PHS-Z3</strain>
    </source>
</reference>
<dbReference type="EMBL" id="CP091430">
    <property type="protein sequence ID" value="UVI31557.1"/>
    <property type="molecule type" value="Genomic_DNA"/>
</dbReference>
<evidence type="ECO:0000313" key="2">
    <source>
        <dbReference type="Proteomes" id="UP001057877"/>
    </source>
</evidence>
<organism evidence="1 2">
    <name type="scientific">Paenibacillus spongiae</name>
    <dbReference type="NCBI Taxonomy" id="2909671"/>
    <lineage>
        <taxon>Bacteria</taxon>
        <taxon>Bacillati</taxon>
        <taxon>Bacillota</taxon>
        <taxon>Bacilli</taxon>
        <taxon>Bacillales</taxon>
        <taxon>Paenibacillaceae</taxon>
        <taxon>Paenibacillus</taxon>
    </lineage>
</organism>
<accession>A0ABY5SFN9</accession>
<dbReference type="Gene3D" id="3.40.1190.10">
    <property type="entry name" value="Mur-like, catalytic domain"/>
    <property type="match status" value="1"/>
</dbReference>
<dbReference type="SUPFAM" id="SSF53623">
    <property type="entry name" value="MurD-like peptide ligases, catalytic domain"/>
    <property type="match status" value="1"/>
</dbReference>
<proteinExistence type="predicted"/>
<dbReference type="RefSeq" id="WP_258387619.1">
    <property type="nucleotide sequence ID" value="NZ_CP091430.1"/>
</dbReference>
<name>A0ABY5SFN9_9BACL</name>
<protein>
    <submittedName>
        <fullName evidence="1">Uncharacterized protein</fullName>
    </submittedName>
</protein>
<dbReference type="Proteomes" id="UP001057877">
    <property type="component" value="Chromosome"/>
</dbReference>
<evidence type="ECO:0000313" key="1">
    <source>
        <dbReference type="EMBL" id="UVI31557.1"/>
    </source>
</evidence>